<evidence type="ECO:0000256" key="8">
    <source>
        <dbReference type="ARBA" id="ARBA00022692"/>
    </source>
</evidence>
<keyword evidence="10" id="KW-0999">Mitochondrion inner membrane</keyword>
<protein>
    <recommendedName>
        <fullName evidence="4 17">Cytochrome b</fullName>
    </recommendedName>
</protein>
<organism evidence="20">
    <name type="scientific">Gongylonema pulchrum</name>
    <dbReference type="NCBI Taxonomy" id="637853"/>
    <lineage>
        <taxon>Eukaryota</taxon>
        <taxon>Metazoa</taxon>
        <taxon>Ecdysozoa</taxon>
        <taxon>Nematoda</taxon>
        <taxon>Chromadorea</taxon>
        <taxon>Rhabditida</taxon>
        <taxon>Spirurina</taxon>
        <taxon>Spiruromorpha</taxon>
        <taxon>Spiruroidea</taxon>
        <taxon>Gongylonematidae</taxon>
        <taxon>Gongylonema</taxon>
    </lineage>
</organism>
<dbReference type="InterPro" id="IPR016174">
    <property type="entry name" value="Di-haem_cyt_TM"/>
</dbReference>
<comment type="subunit">
    <text evidence="3">The main subunits of complex b-c1 are: cytochrome b, cytochrome c1 and the Rieske protein.</text>
</comment>
<reference evidence="20" key="1">
    <citation type="submission" date="2016-10" db="EMBL/GenBank/DDBJ databases">
        <title>Complete mitochondrial genomes of 50 helminths species.</title>
        <authorList>
            <person name="Kikuchi T."/>
            <person name="Holroyd N."/>
            <person name="Berriman M."/>
        </authorList>
    </citation>
    <scope>NUCLEOTIDE SEQUENCE</scope>
</reference>
<dbReference type="AlphaFoldDB" id="A0A1E1GIL5"/>
<dbReference type="Pfam" id="PF00033">
    <property type="entry name" value="Cytochrome_B"/>
    <property type="match status" value="1"/>
</dbReference>
<feature type="transmembrane region" description="Helical" evidence="17">
    <location>
        <begin position="69"/>
        <end position="90"/>
    </location>
</feature>
<evidence type="ECO:0000256" key="3">
    <source>
        <dbReference type="ARBA" id="ARBA00011649"/>
    </source>
</evidence>
<feature type="transmembrane region" description="Helical" evidence="17">
    <location>
        <begin position="31"/>
        <end position="49"/>
    </location>
</feature>
<comment type="cofactor">
    <cofactor evidence="17">
        <name>heme b</name>
        <dbReference type="ChEBI" id="CHEBI:60344"/>
    </cofactor>
    <text evidence="17">Binds 2 heme groups non-covalently.</text>
</comment>
<keyword evidence="5 17" id="KW-0813">Transport</keyword>
<keyword evidence="14" id="KW-0830">Ubiquinone</keyword>
<evidence type="ECO:0000256" key="11">
    <source>
        <dbReference type="ARBA" id="ARBA00022982"/>
    </source>
</evidence>
<feature type="domain" description="Cytochrome b/b6 C-terminal region profile" evidence="19">
    <location>
        <begin position="202"/>
        <end position="365"/>
    </location>
</feature>
<evidence type="ECO:0000256" key="16">
    <source>
        <dbReference type="ARBA" id="ARBA00023136"/>
    </source>
</evidence>
<name>A0A1E1GIL5_9BILA</name>
<keyword evidence="11 17" id="KW-0249">Electron transport</keyword>
<feature type="transmembrane region" description="Helical" evidence="17">
    <location>
        <begin position="133"/>
        <end position="157"/>
    </location>
</feature>
<dbReference type="PROSITE" id="PS51003">
    <property type="entry name" value="CYTB_CTER"/>
    <property type="match status" value="1"/>
</dbReference>
<accession>A0A1E1GIL5</accession>
<keyword evidence="15 17" id="KW-0496">Mitochondrion</keyword>
<gene>
    <name evidence="20" type="primary">CYTB</name>
</gene>
<sequence>MLNFLNVFLKSIFYLPASFSLSYFWNLGSLLGIMLISQILTGFFLTFYYSSLDSFMTVQYVMFEVKFGWLLRVMHSNGASMFFLCMYAHIFKGLVYGSYRLVMVWLSGVVMYFLMMGIAFTGYALIWGQMSYWAAVVITSLMTSIPFLGKYLVWWIWGGFSVCGNTLGFFYSIHFILPWLLFILVMLHLLFLHFTGSTSSLFCHGDYDKIQFFPFFWIKDGLDLFFYVLLFLFALIFSFILSDPMIFVESDIMASPAHVVPEWYFLYAFTILRAVPNKLLGVILMFGSVFWLMVLVWPRVYFMILDVFLFFFCSCFVWVFFWLTWAGHYPTDYPFNYFNLFFTIFYFLFILFMMLLNFLVIKVFF</sequence>
<dbReference type="InterPro" id="IPR005797">
    <property type="entry name" value="Cyt_b/b6_N"/>
</dbReference>
<dbReference type="GO" id="GO:0008121">
    <property type="term" value="F:quinol-cytochrome-c reductase activity"/>
    <property type="evidence" value="ECO:0007669"/>
    <property type="project" value="TreeGrafter"/>
</dbReference>
<comment type="function">
    <text evidence="1 17">Component of the ubiquinol-cytochrome c reductase complex (complex III or cytochrome b-c1 complex) that is part of the mitochondrial respiratory chain. The b-c1 complex mediates electron transfer from ubiquinol to cytochrome c. Contributes to the generation of a proton gradient across the mitochondrial membrane that is then used for ATP synthesis.</text>
</comment>
<evidence type="ECO:0000256" key="7">
    <source>
        <dbReference type="ARBA" id="ARBA00022660"/>
    </source>
</evidence>
<dbReference type="GO" id="GO:0006122">
    <property type="term" value="P:mitochondrial electron transport, ubiquinol to cytochrome c"/>
    <property type="evidence" value="ECO:0007669"/>
    <property type="project" value="TreeGrafter"/>
</dbReference>
<dbReference type="PANTHER" id="PTHR19271">
    <property type="entry name" value="CYTOCHROME B"/>
    <property type="match status" value="1"/>
</dbReference>
<feature type="transmembrane region" description="Helical" evidence="17">
    <location>
        <begin position="169"/>
        <end position="192"/>
    </location>
</feature>
<dbReference type="InterPro" id="IPR048259">
    <property type="entry name" value="Cytochrome_b_N_euk/bac"/>
</dbReference>
<comment type="similarity">
    <text evidence="17">Belongs to the cytochrome b family.</text>
</comment>
<dbReference type="SUPFAM" id="SSF81648">
    <property type="entry name" value="a domain/subunit of cytochrome bc1 complex (Ubiquinol-cytochrome c reductase)"/>
    <property type="match status" value="1"/>
</dbReference>
<feature type="transmembrane region" description="Helical" evidence="17">
    <location>
        <begin position="224"/>
        <end position="241"/>
    </location>
</feature>
<keyword evidence="16 17" id="KW-0472">Membrane</keyword>
<geneLocation type="mitochondrion" evidence="20"/>
<keyword evidence="9 17" id="KW-0479">Metal-binding</keyword>
<dbReference type="InterPro" id="IPR005798">
    <property type="entry name" value="Cyt_b/b6_C"/>
</dbReference>
<feature type="transmembrane region" description="Helical" evidence="17">
    <location>
        <begin position="337"/>
        <end position="361"/>
    </location>
</feature>
<feature type="transmembrane region" description="Helical" evidence="17">
    <location>
        <begin position="102"/>
        <end position="126"/>
    </location>
</feature>
<dbReference type="PANTHER" id="PTHR19271:SF16">
    <property type="entry name" value="CYTOCHROME B"/>
    <property type="match status" value="1"/>
</dbReference>
<evidence type="ECO:0000256" key="6">
    <source>
        <dbReference type="ARBA" id="ARBA00022617"/>
    </source>
</evidence>
<evidence type="ECO:0000256" key="17">
    <source>
        <dbReference type="RuleBase" id="RU362117"/>
    </source>
</evidence>
<evidence type="ECO:0000256" key="10">
    <source>
        <dbReference type="ARBA" id="ARBA00022792"/>
    </source>
</evidence>
<proteinExistence type="inferred from homology"/>
<evidence type="ECO:0000256" key="5">
    <source>
        <dbReference type="ARBA" id="ARBA00022448"/>
    </source>
</evidence>
<feature type="transmembrane region" description="Helical" evidence="17">
    <location>
        <begin position="304"/>
        <end position="325"/>
    </location>
</feature>
<dbReference type="GO" id="GO:0016491">
    <property type="term" value="F:oxidoreductase activity"/>
    <property type="evidence" value="ECO:0007669"/>
    <property type="project" value="UniProtKB-UniRule"/>
</dbReference>
<dbReference type="SUPFAM" id="SSF81342">
    <property type="entry name" value="Transmembrane di-heme cytochromes"/>
    <property type="match status" value="1"/>
</dbReference>
<feature type="domain" description="Cytochrome b/b6 N-terminal region profile" evidence="18">
    <location>
        <begin position="1"/>
        <end position="201"/>
    </location>
</feature>
<dbReference type="GO" id="GO:0046872">
    <property type="term" value="F:metal ion binding"/>
    <property type="evidence" value="ECO:0007669"/>
    <property type="project" value="UniProtKB-UniRule"/>
</dbReference>
<dbReference type="Pfam" id="PF00032">
    <property type="entry name" value="Cytochrom_B_C"/>
    <property type="match status" value="1"/>
</dbReference>
<dbReference type="Gene3D" id="1.20.810.10">
    <property type="entry name" value="Cytochrome Bc1 Complex, Chain C"/>
    <property type="match status" value="1"/>
</dbReference>
<keyword evidence="13 17" id="KW-0408">Iron</keyword>
<dbReference type="GO" id="GO:0005743">
    <property type="term" value="C:mitochondrial inner membrane"/>
    <property type="evidence" value="ECO:0007669"/>
    <property type="project" value="UniProtKB-SubCell"/>
</dbReference>
<evidence type="ECO:0000256" key="13">
    <source>
        <dbReference type="ARBA" id="ARBA00023004"/>
    </source>
</evidence>
<dbReference type="InterPro" id="IPR036150">
    <property type="entry name" value="Cyt_b/b6_C_sf"/>
</dbReference>
<dbReference type="EMBL" id="AP017685">
    <property type="protein sequence ID" value="BAV82716.1"/>
    <property type="molecule type" value="Genomic_DNA"/>
</dbReference>
<evidence type="ECO:0000256" key="1">
    <source>
        <dbReference type="ARBA" id="ARBA00002566"/>
    </source>
</evidence>
<dbReference type="PROSITE" id="PS51002">
    <property type="entry name" value="CYTB_NTER"/>
    <property type="match status" value="1"/>
</dbReference>
<evidence type="ECO:0000256" key="4">
    <source>
        <dbReference type="ARBA" id="ARBA00013531"/>
    </source>
</evidence>
<dbReference type="InterPro" id="IPR027387">
    <property type="entry name" value="Cytb/b6-like_sf"/>
</dbReference>
<keyword evidence="12 17" id="KW-1133">Transmembrane helix</keyword>
<evidence type="ECO:0000259" key="18">
    <source>
        <dbReference type="PROSITE" id="PS51002"/>
    </source>
</evidence>
<evidence type="ECO:0000256" key="12">
    <source>
        <dbReference type="ARBA" id="ARBA00022989"/>
    </source>
</evidence>
<keyword evidence="6 17" id="KW-0349">Heme</keyword>
<keyword evidence="7 17" id="KW-0679">Respiratory chain</keyword>
<feature type="transmembrane region" description="Helical" evidence="17">
    <location>
        <begin position="279"/>
        <end position="297"/>
    </location>
</feature>
<evidence type="ECO:0000259" key="19">
    <source>
        <dbReference type="PROSITE" id="PS51003"/>
    </source>
</evidence>
<evidence type="ECO:0000256" key="2">
    <source>
        <dbReference type="ARBA" id="ARBA00004448"/>
    </source>
</evidence>
<evidence type="ECO:0000256" key="14">
    <source>
        <dbReference type="ARBA" id="ARBA00023075"/>
    </source>
</evidence>
<evidence type="ECO:0000256" key="9">
    <source>
        <dbReference type="ARBA" id="ARBA00022723"/>
    </source>
</evidence>
<keyword evidence="8 17" id="KW-0812">Transmembrane</keyword>
<evidence type="ECO:0000256" key="15">
    <source>
        <dbReference type="ARBA" id="ARBA00023128"/>
    </source>
</evidence>
<comment type="subcellular location">
    <subcellularLocation>
        <location evidence="2">Mitochondrion inner membrane</location>
        <topology evidence="2">Multi-pass membrane protein</topology>
    </subcellularLocation>
</comment>
<dbReference type="CDD" id="cd00284">
    <property type="entry name" value="Cytochrome_b_N"/>
    <property type="match status" value="1"/>
</dbReference>
<evidence type="ECO:0000313" key="20">
    <source>
        <dbReference type="EMBL" id="BAV82716.1"/>
    </source>
</evidence>